<dbReference type="GO" id="GO:0005829">
    <property type="term" value="C:cytosol"/>
    <property type="evidence" value="ECO:0007669"/>
    <property type="project" value="TreeGrafter"/>
</dbReference>
<dbReference type="AlphaFoldDB" id="A0A6I4T2W5"/>
<protein>
    <submittedName>
        <fullName evidence="5">Sugar kinase</fullName>
    </submittedName>
</protein>
<evidence type="ECO:0000313" key="6">
    <source>
        <dbReference type="Proteomes" id="UP000438476"/>
    </source>
</evidence>
<dbReference type="OrthoDB" id="9776822at2"/>
<dbReference type="GO" id="GO:0042840">
    <property type="term" value="P:D-glucuronate catabolic process"/>
    <property type="evidence" value="ECO:0007669"/>
    <property type="project" value="TreeGrafter"/>
</dbReference>
<keyword evidence="6" id="KW-1185">Reference proteome</keyword>
<dbReference type="GO" id="GO:0019698">
    <property type="term" value="P:D-galacturonate catabolic process"/>
    <property type="evidence" value="ECO:0007669"/>
    <property type="project" value="TreeGrafter"/>
</dbReference>
<dbReference type="Pfam" id="PF00294">
    <property type="entry name" value="PfkB"/>
    <property type="match status" value="1"/>
</dbReference>
<dbReference type="InterPro" id="IPR011611">
    <property type="entry name" value="PfkB_dom"/>
</dbReference>
<dbReference type="Gene3D" id="3.40.1190.20">
    <property type="match status" value="1"/>
</dbReference>
<evidence type="ECO:0000256" key="2">
    <source>
        <dbReference type="ARBA" id="ARBA00022679"/>
    </source>
</evidence>
<evidence type="ECO:0000256" key="1">
    <source>
        <dbReference type="ARBA" id="ARBA00010688"/>
    </source>
</evidence>
<feature type="domain" description="Carbohydrate kinase PfkB" evidence="4">
    <location>
        <begin position="14"/>
        <end position="283"/>
    </location>
</feature>
<proteinExistence type="inferred from homology"/>
<dbReference type="EMBL" id="WTYT01000001">
    <property type="protein sequence ID" value="MXO64509.1"/>
    <property type="molecule type" value="Genomic_DNA"/>
</dbReference>
<dbReference type="PROSITE" id="PS00584">
    <property type="entry name" value="PFKB_KINASES_2"/>
    <property type="match status" value="1"/>
</dbReference>
<name>A0A6I4T2W5_9SPHN</name>
<dbReference type="InterPro" id="IPR002173">
    <property type="entry name" value="Carboh/pur_kinase_PfkB_CS"/>
</dbReference>
<dbReference type="PANTHER" id="PTHR43085">
    <property type="entry name" value="HEXOKINASE FAMILY MEMBER"/>
    <property type="match status" value="1"/>
</dbReference>
<evidence type="ECO:0000259" key="4">
    <source>
        <dbReference type="Pfam" id="PF00294"/>
    </source>
</evidence>
<accession>A0A6I4T2W5</accession>
<dbReference type="InterPro" id="IPR050306">
    <property type="entry name" value="PfkB_Carbo_kinase"/>
</dbReference>
<reference evidence="5 6" key="1">
    <citation type="submission" date="2019-12" db="EMBL/GenBank/DDBJ databases">
        <title>Genomic-based taxomic classification of the family Erythrobacteraceae.</title>
        <authorList>
            <person name="Xu L."/>
        </authorList>
    </citation>
    <scope>NUCLEOTIDE SEQUENCE [LARGE SCALE GENOMIC DNA]</scope>
    <source>
        <strain evidence="5 6">LMG 29518</strain>
    </source>
</reference>
<organism evidence="5 6">
    <name type="scientific">Altericroceibacterium endophyticum</name>
    <dbReference type="NCBI Taxonomy" id="1808508"/>
    <lineage>
        <taxon>Bacteria</taxon>
        <taxon>Pseudomonadati</taxon>
        <taxon>Pseudomonadota</taxon>
        <taxon>Alphaproteobacteria</taxon>
        <taxon>Sphingomonadales</taxon>
        <taxon>Erythrobacteraceae</taxon>
        <taxon>Altericroceibacterium</taxon>
    </lineage>
</organism>
<dbReference type="PANTHER" id="PTHR43085:SF15">
    <property type="entry name" value="2-DEHYDRO-3-DEOXYGLUCONOKINASE"/>
    <property type="match status" value="1"/>
</dbReference>
<comment type="caution">
    <text evidence="5">The sequence shown here is derived from an EMBL/GenBank/DDBJ whole genome shotgun (WGS) entry which is preliminary data.</text>
</comment>
<dbReference type="Proteomes" id="UP000438476">
    <property type="component" value="Unassembled WGS sequence"/>
</dbReference>
<sequence length="291" mass="31578">MVEERCSADGAAIRYYGGDTLNTAVHLARFGHRVSYASALGSDPESTALCRSWSEEQLDCSLILSHPSRKVGQYYVLVDEEGERSFSYDRSMSAAREMFTLPGQEDWQNDIAHAELFVFSLISLAILPDNGREQLLHLADRVRRSGGKVAFDGNYRPALWDTSDLAREWRDRAIALSDFGLPTLDDERALGAEDAGSVVNHWRSAGCGELVVKLGEKGCLSQTGDIVPPERIMRPIDTSGAGDAFDAAYLSARLAGIDAIAACSAGHRLAGWVIQRPGAVPALDDAAPYSD</sequence>
<keyword evidence="3 5" id="KW-0418">Kinase</keyword>
<comment type="similarity">
    <text evidence="1">Belongs to the carbohydrate kinase PfkB family.</text>
</comment>
<evidence type="ECO:0000313" key="5">
    <source>
        <dbReference type="EMBL" id="MXO64509.1"/>
    </source>
</evidence>
<dbReference type="SUPFAM" id="SSF53613">
    <property type="entry name" value="Ribokinase-like"/>
    <property type="match status" value="1"/>
</dbReference>
<dbReference type="GO" id="GO:0008673">
    <property type="term" value="F:2-dehydro-3-deoxygluconokinase activity"/>
    <property type="evidence" value="ECO:0007669"/>
    <property type="project" value="TreeGrafter"/>
</dbReference>
<keyword evidence="2" id="KW-0808">Transferase</keyword>
<dbReference type="GO" id="GO:0006974">
    <property type="term" value="P:DNA damage response"/>
    <property type="evidence" value="ECO:0007669"/>
    <property type="project" value="TreeGrafter"/>
</dbReference>
<dbReference type="InterPro" id="IPR029056">
    <property type="entry name" value="Ribokinase-like"/>
</dbReference>
<gene>
    <name evidence="5" type="ORF">GRI91_01885</name>
</gene>
<dbReference type="CDD" id="cd01166">
    <property type="entry name" value="KdgK"/>
    <property type="match status" value="1"/>
</dbReference>
<evidence type="ECO:0000256" key="3">
    <source>
        <dbReference type="ARBA" id="ARBA00022777"/>
    </source>
</evidence>